<dbReference type="PROSITE" id="PS50042">
    <property type="entry name" value="CNMP_BINDING_3"/>
    <property type="match status" value="1"/>
</dbReference>
<keyword evidence="7" id="KW-1185">Reference proteome</keyword>
<dbReference type="EMBL" id="JACHMX010000001">
    <property type="protein sequence ID" value="MBB5851106.1"/>
    <property type="molecule type" value="Genomic_DNA"/>
</dbReference>
<dbReference type="Proteomes" id="UP000580861">
    <property type="component" value="Unassembled WGS sequence"/>
</dbReference>
<sequence>MTVRAPIPPDRGLCAAVNPGTSAGLVRIGTGRAFRPGEVLMREGESTTFVVLLLEGCAKVTATTADGGRALLAIRGAGDLIGELAGFDGEPRSATVTAVGRLSARVAPRAEFHRFLVEHPDAAVAVSRLMAAKLRWSTDRRIDFSGYDVAVRLARVLVALVSTYGSLTSRGWEIGFPLTQPELAALIGAAEPTVHKSLTELRHRAILDTGYRRMTIVDLPALRAAAVLPAS</sequence>
<evidence type="ECO:0000256" key="2">
    <source>
        <dbReference type="ARBA" id="ARBA00023125"/>
    </source>
</evidence>
<dbReference type="SUPFAM" id="SSF46785">
    <property type="entry name" value="Winged helix' DNA-binding domain"/>
    <property type="match status" value="1"/>
</dbReference>
<dbReference type="InterPro" id="IPR014710">
    <property type="entry name" value="RmlC-like_jellyroll"/>
</dbReference>
<proteinExistence type="predicted"/>
<evidence type="ECO:0000313" key="6">
    <source>
        <dbReference type="EMBL" id="MBB5851106.1"/>
    </source>
</evidence>
<keyword evidence="3" id="KW-0804">Transcription</keyword>
<reference evidence="6 7" key="1">
    <citation type="submission" date="2020-08" db="EMBL/GenBank/DDBJ databases">
        <title>Sequencing the genomes of 1000 actinobacteria strains.</title>
        <authorList>
            <person name="Klenk H.-P."/>
        </authorList>
    </citation>
    <scope>NUCLEOTIDE SEQUENCE [LARGE SCALE GENOMIC DNA]</scope>
    <source>
        <strain evidence="6 7">DSM 45272</strain>
    </source>
</reference>
<evidence type="ECO:0000259" key="5">
    <source>
        <dbReference type="PROSITE" id="PS51063"/>
    </source>
</evidence>
<dbReference type="PANTHER" id="PTHR24567:SF74">
    <property type="entry name" value="HTH-TYPE TRANSCRIPTIONAL REGULATOR ARCR"/>
    <property type="match status" value="1"/>
</dbReference>
<feature type="domain" description="Cyclic nucleotide-binding" evidence="4">
    <location>
        <begin position="34"/>
        <end position="116"/>
    </location>
</feature>
<dbReference type="PROSITE" id="PS51063">
    <property type="entry name" value="HTH_CRP_2"/>
    <property type="match status" value="1"/>
</dbReference>
<dbReference type="InterPro" id="IPR036390">
    <property type="entry name" value="WH_DNA-bd_sf"/>
</dbReference>
<dbReference type="SMART" id="SM00100">
    <property type="entry name" value="cNMP"/>
    <property type="match status" value="1"/>
</dbReference>
<evidence type="ECO:0000256" key="3">
    <source>
        <dbReference type="ARBA" id="ARBA00023163"/>
    </source>
</evidence>
<dbReference type="GO" id="GO:0005829">
    <property type="term" value="C:cytosol"/>
    <property type="evidence" value="ECO:0007669"/>
    <property type="project" value="TreeGrafter"/>
</dbReference>
<dbReference type="Pfam" id="PF00027">
    <property type="entry name" value="cNMP_binding"/>
    <property type="match status" value="1"/>
</dbReference>
<comment type="caution">
    <text evidence="6">The sequence shown here is derived from an EMBL/GenBank/DDBJ whole genome shotgun (WGS) entry which is preliminary data.</text>
</comment>
<name>A0A841ATA2_9PSEU</name>
<dbReference type="GO" id="GO:0003700">
    <property type="term" value="F:DNA-binding transcription factor activity"/>
    <property type="evidence" value="ECO:0007669"/>
    <property type="project" value="TreeGrafter"/>
</dbReference>
<dbReference type="Pfam" id="PF13545">
    <property type="entry name" value="HTH_Crp_2"/>
    <property type="match status" value="1"/>
</dbReference>
<dbReference type="RefSeq" id="WP_184892618.1">
    <property type="nucleotide sequence ID" value="NZ_JACHMX010000001.1"/>
</dbReference>
<evidence type="ECO:0000313" key="7">
    <source>
        <dbReference type="Proteomes" id="UP000580861"/>
    </source>
</evidence>
<dbReference type="InterPro" id="IPR036388">
    <property type="entry name" value="WH-like_DNA-bd_sf"/>
</dbReference>
<dbReference type="GO" id="GO:0003677">
    <property type="term" value="F:DNA binding"/>
    <property type="evidence" value="ECO:0007669"/>
    <property type="project" value="UniProtKB-KW"/>
</dbReference>
<dbReference type="InterPro" id="IPR000595">
    <property type="entry name" value="cNMP-bd_dom"/>
</dbReference>
<dbReference type="Gene3D" id="2.60.120.10">
    <property type="entry name" value="Jelly Rolls"/>
    <property type="match status" value="1"/>
</dbReference>
<protein>
    <submittedName>
        <fullName evidence="6">CRP-like cAMP-binding protein</fullName>
    </submittedName>
</protein>
<dbReference type="InterPro" id="IPR012318">
    <property type="entry name" value="HTH_CRP"/>
</dbReference>
<dbReference type="InterPro" id="IPR050397">
    <property type="entry name" value="Env_Response_Regulators"/>
</dbReference>
<evidence type="ECO:0000259" key="4">
    <source>
        <dbReference type="PROSITE" id="PS50042"/>
    </source>
</evidence>
<organism evidence="6 7">
    <name type="scientific">Amycolatopsis umgeniensis</name>
    <dbReference type="NCBI Taxonomy" id="336628"/>
    <lineage>
        <taxon>Bacteria</taxon>
        <taxon>Bacillati</taxon>
        <taxon>Actinomycetota</taxon>
        <taxon>Actinomycetes</taxon>
        <taxon>Pseudonocardiales</taxon>
        <taxon>Pseudonocardiaceae</taxon>
        <taxon>Amycolatopsis</taxon>
    </lineage>
</organism>
<gene>
    <name evidence="6" type="ORF">HDA45_001193</name>
</gene>
<feature type="domain" description="HTH crp-type" evidence="5">
    <location>
        <begin position="147"/>
        <end position="220"/>
    </location>
</feature>
<dbReference type="InterPro" id="IPR018490">
    <property type="entry name" value="cNMP-bd_dom_sf"/>
</dbReference>
<dbReference type="Gene3D" id="1.10.10.10">
    <property type="entry name" value="Winged helix-like DNA-binding domain superfamily/Winged helix DNA-binding domain"/>
    <property type="match status" value="1"/>
</dbReference>
<dbReference type="AlphaFoldDB" id="A0A841ATA2"/>
<evidence type="ECO:0000256" key="1">
    <source>
        <dbReference type="ARBA" id="ARBA00023015"/>
    </source>
</evidence>
<keyword evidence="1" id="KW-0805">Transcription regulation</keyword>
<keyword evidence="2" id="KW-0238">DNA-binding</keyword>
<dbReference type="SUPFAM" id="SSF51206">
    <property type="entry name" value="cAMP-binding domain-like"/>
    <property type="match status" value="1"/>
</dbReference>
<dbReference type="CDD" id="cd00038">
    <property type="entry name" value="CAP_ED"/>
    <property type="match status" value="1"/>
</dbReference>
<accession>A0A841ATA2</accession>
<dbReference type="PANTHER" id="PTHR24567">
    <property type="entry name" value="CRP FAMILY TRANSCRIPTIONAL REGULATORY PROTEIN"/>
    <property type="match status" value="1"/>
</dbReference>